<dbReference type="AlphaFoldDB" id="K3ZGK2"/>
<reference evidence="2" key="1">
    <citation type="journal article" date="2012" name="Nat. Biotechnol.">
        <title>Reference genome sequence of the model plant Setaria.</title>
        <authorList>
            <person name="Bennetzen J.L."/>
            <person name="Schmutz J."/>
            <person name="Wang H."/>
            <person name="Percifield R."/>
            <person name="Hawkins J."/>
            <person name="Pontaroli A.C."/>
            <person name="Estep M."/>
            <person name="Feng L."/>
            <person name="Vaughn J.N."/>
            <person name="Grimwood J."/>
            <person name="Jenkins J."/>
            <person name="Barry K."/>
            <person name="Lindquist E."/>
            <person name="Hellsten U."/>
            <person name="Deshpande S."/>
            <person name="Wang X."/>
            <person name="Wu X."/>
            <person name="Mitros T."/>
            <person name="Triplett J."/>
            <person name="Yang X."/>
            <person name="Ye C.Y."/>
            <person name="Mauro-Herrera M."/>
            <person name="Wang L."/>
            <person name="Li P."/>
            <person name="Sharma M."/>
            <person name="Sharma R."/>
            <person name="Ronald P.C."/>
            <person name="Panaud O."/>
            <person name="Kellogg E.A."/>
            <person name="Brutnell T.P."/>
            <person name="Doust A.N."/>
            <person name="Tuskan G.A."/>
            <person name="Rokhsar D."/>
            <person name="Devos K.M."/>
        </authorList>
    </citation>
    <scope>NUCLEOTIDE SEQUENCE [LARGE SCALE GENOMIC DNA]</scope>
    <source>
        <strain evidence="2">cv. Yugu1</strain>
    </source>
</reference>
<sequence>MPSLGQFMVSFSSPTNMLANFTLLVNFVIPVARTGPVSLRFLFLSL</sequence>
<dbReference type="HOGENOM" id="CLU_3192274_0_0_1"/>
<protein>
    <submittedName>
        <fullName evidence="1">Uncharacterized protein</fullName>
    </submittedName>
</protein>
<organism evidence="1 2">
    <name type="scientific">Setaria italica</name>
    <name type="common">Foxtail millet</name>
    <name type="synonym">Panicum italicum</name>
    <dbReference type="NCBI Taxonomy" id="4555"/>
    <lineage>
        <taxon>Eukaryota</taxon>
        <taxon>Viridiplantae</taxon>
        <taxon>Streptophyta</taxon>
        <taxon>Embryophyta</taxon>
        <taxon>Tracheophyta</taxon>
        <taxon>Spermatophyta</taxon>
        <taxon>Magnoliopsida</taxon>
        <taxon>Liliopsida</taxon>
        <taxon>Poales</taxon>
        <taxon>Poaceae</taxon>
        <taxon>PACMAD clade</taxon>
        <taxon>Panicoideae</taxon>
        <taxon>Panicodae</taxon>
        <taxon>Paniceae</taxon>
        <taxon>Cenchrinae</taxon>
        <taxon>Setaria</taxon>
    </lineage>
</organism>
<evidence type="ECO:0000313" key="2">
    <source>
        <dbReference type="Proteomes" id="UP000004995"/>
    </source>
</evidence>
<proteinExistence type="predicted"/>
<accession>K3ZGK2</accession>
<name>K3ZGK2_SETIT</name>
<dbReference type="Gramene" id="KQL13172">
    <property type="protein sequence ID" value="KQL13172"/>
    <property type="gene ID" value="SETIT_025704mg"/>
</dbReference>
<dbReference type="EnsemblPlants" id="KQL13172">
    <property type="protein sequence ID" value="KQL13172"/>
    <property type="gene ID" value="SETIT_025704mg"/>
</dbReference>
<dbReference type="Proteomes" id="UP000004995">
    <property type="component" value="Unassembled WGS sequence"/>
</dbReference>
<reference evidence="1" key="2">
    <citation type="submission" date="2018-08" db="UniProtKB">
        <authorList>
            <consortium name="EnsemblPlants"/>
        </authorList>
    </citation>
    <scope>IDENTIFICATION</scope>
    <source>
        <strain evidence="1">Yugu1</strain>
    </source>
</reference>
<dbReference type="InParanoid" id="K3ZGK2"/>
<evidence type="ECO:0000313" key="1">
    <source>
        <dbReference type="EnsemblPlants" id="KQL13172"/>
    </source>
</evidence>
<dbReference type="EMBL" id="AGNK02001431">
    <property type="status" value="NOT_ANNOTATED_CDS"/>
    <property type="molecule type" value="Genomic_DNA"/>
</dbReference>
<keyword evidence="2" id="KW-1185">Reference proteome</keyword>